<reference evidence="1" key="1">
    <citation type="submission" date="2021-08" db="EMBL/GenBank/DDBJ databases">
        <title>The first chromosome-level gecko genome reveals the dynamic sex chromosomes of Neotropical dwarf geckos (Sphaerodactylidae: Sphaerodactylus).</title>
        <authorList>
            <person name="Pinto B.J."/>
            <person name="Keating S.E."/>
            <person name="Gamble T."/>
        </authorList>
    </citation>
    <scope>NUCLEOTIDE SEQUENCE</scope>
    <source>
        <strain evidence="1">TG3544</strain>
    </source>
</reference>
<evidence type="ECO:0000313" key="2">
    <source>
        <dbReference type="Proteomes" id="UP000827872"/>
    </source>
</evidence>
<dbReference type="EMBL" id="CM037614">
    <property type="protein sequence ID" value="KAH8017485.1"/>
    <property type="molecule type" value="Genomic_DNA"/>
</dbReference>
<gene>
    <name evidence="1" type="ORF">K3G42_030177</name>
</gene>
<protein>
    <submittedName>
        <fullName evidence="1">Uncharacterized protein</fullName>
    </submittedName>
</protein>
<name>A0ACB8GDD7_9SAUR</name>
<organism evidence="1 2">
    <name type="scientific">Sphaerodactylus townsendi</name>
    <dbReference type="NCBI Taxonomy" id="933632"/>
    <lineage>
        <taxon>Eukaryota</taxon>
        <taxon>Metazoa</taxon>
        <taxon>Chordata</taxon>
        <taxon>Craniata</taxon>
        <taxon>Vertebrata</taxon>
        <taxon>Euteleostomi</taxon>
        <taxon>Lepidosauria</taxon>
        <taxon>Squamata</taxon>
        <taxon>Bifurcata</taxon>
        <taxon>Gekkota</taxon>
        <taxon>Sphaerodactylidae</taxon>
        <taxon>Sphaerodactylus</taxon>
    </lineage>
</organism>
<dbReference type="Proteomes" id="UP000827872">
    <property type="component" value="Linkage Group LG01"/>
</dbReference>
<sequence>MLPCHGPWQMDVGVRVPLSPGKSEDDSPSHHSVDFPNEGVTQELRTDSSDSSEEDESAAGTTASDGLKELESSSQSQESPSEQAQSSPSAVFDFWITTLDSALGLAFCSCAEPTYW</sequence>
<comment type="caution">
    <text evidence="1">The sequence shown here is derived from an EMBL/GenBank/DDBJ whole genome shotgun (WGS) entry which is preliminary data.</text>
</comment>
<accession>A0ACB8GDD7</accession>
<keyword evidence="2" id="KW-1185">Reference proteome</keyword>
<proteinExistence type="predicted"/>
<evidence type="ECO:0000313" key="1">
    <source>
        <dbReference type="EMBL" id="KAH8017485.1"/>
    </source>
</evidence>